<dbReference type="Pfam" id="PF00651">
    <property type="entry name" value="BTB"/>
    <property type="match status" value="1"/>
</dbReference>
<evidence type="ECO:0000256" key="2">
    <source>
        <dbReference type="ARBA" id="ARBA00022737"/>
    </source>
</evidence>
<dbReference type="PIRSF" id="PIRSF037037">
    <property type="entry name" value="Kelch-like_protein_gigaxonin"/>
    <property type="match status" value="1"/>
</dbReference>
<dbReference type="Gene3D" id="1.25.40.420">
    <property type="match status" value="1"/>
</dbReference>
<proteinExistence type="predicted"/>
<dbReference type="InterPro" id="IPR011705">
    <property type="entry name" value="BACK"/>
</dbReference>
<dbReference type="SMART" id="SM00612">
    <property type="entry name" value="Kelch"/>
    <property type="match status" value="3"/>
</dbReference>
<gene>
    <name evidence="4" type="ORF">TR143603</name>
</gene>
<dbReference type="SMART" id="SM00875">
    <property type="entry name" value="BACK"/>
    <property type="match status" value="1"/>
</dbReference>
<dbReference type="InterPro" id="IPR017096">
    <property type="entry name" value="BTB-kelch_protein"/>
</dbReference>
<dbReference type="Gene3D" id="3.30.710.10">
    <property type="entry name" value="Potassium Channel Kv1.1, Chain A"/>
    <property type="match status" value="1"/>
</dbReference>
<dbReference type="InterPro" id="IPR015915">
    <property type="entry name" value="Kelch-typ_b-propeller"/>
</dbReference>
<reference evidence="4" key="1">
    <citation type="submission" date="2016-01" db="EMBL/GenBank/DDBJ databases">
        <title>Reference transcriptome for the parasite Schistocephalus solidus: insights into the molecular evolution of parasitism.</title>
        <authorList>
            <person name="Hebert F.O."/>
            <person name="Grambauer S."/>
            <person name="Barber I."/>
            <person name="Landry C.R."/>
            <person name="Aubin-Horth N."/>
        </authorList>
    </citation>
    <scope>NUCLEOTIDE SEQUENCE</scope>
</reference>
<dbReference type="PANTHER" id="PTHR24412">
    <property type="entry name" value="KELCH PROTEIN"/>
    <property type="match status" value="1"/>
</dbReference>
<dbReference type="InterPro" id="IPR006652">
    <property type="entry name" value="Kelch_1"/>
</dbReference>
<accession>A0A0X3P5B3</accession>
<organism evidence="4">
    <name type="scientific">Schistocephalus solidus</name>
    <name type="common">Tapeworm</name>
    <dbReference type="NCBI Taxonomy" id="70667"/>
    <lineage>
        <taxon>Eukaryota</taxon>
        <taxon>Metazoa</taxon>
        <taxon>Spiralia</taxon>
        <taxon>Lophotrochozoa</taxon>
        <taxon>Platyhelminthes</taxon>
        <taxon>Cestoda</taxon>
        <taxon>Eucestoda</taxon>
        <taxon>Diphyllobothriidea</taxon>
        <taxon>Diphyllobothriidae</taxon>
        <taxon>Schistocephalus</taxon>
    </lineage>
</organism>
<keyword evidence="2" id="KW-0677">Repeat</keyword>
<dbReference type="AlphaFoldDB" id="A0A0X3P5B3"/>
<protein>
    <recommendedName>
        <fullName evidence="3">BTB domain-containing protein</fullName>
    </recommendedName>
</protein>
<name>A0A0X3P5B3_SCHSO</name>
<dbReference type="InterPro" id="IPR000210">
    <property type="entry name" value="BTB/POZ_dom"/>
</dbReference>
<sequence>MVEFKDKLPLGLCCPLFEKLRADVCFTDIQICLRGDEVINAHKVILAGRIPKFHGQILGPILCMNKSETSASAVKAVIKYAYTGKIEIHEDTVRPILIVARQMELTGVVDWCCQFMTERLHPDKLLEDWEFAHHADVPQLRLACFEMMQTEFTQFVLSPSFPALPFRDFLSLLENDDLRAVDEEQVVEAILKWTSASGQPARLEGLHTLLAEVRWGQTEREFRSQLAEQSILNSHKKCRALLSRVELWISWPRSRPGRQAPFKERPRKYAEEELLLLGPTYGLAEGEWSACIYSPQAEETIVTSCMKARPDSLIVSAENGRIYMLGGRVNNKWTNTVREYNVRTRRCRPVAPMLEQRRCAGACAVGGEIFVCGGKSATLEILASCEFFDPKRNVWQLLPPMLRSRYRPAVASLPDKRLFVIGGYNIFTGPMTSVEYCTFPSNDGSTKCSPQNMPASKDFWRNAAPVLNSYTGRAVCVSNGKIILGGGYNGQDGFVNEVEIFMPPDSSNPQGQWTRISDMRHKRYLYHMVACSRSIFSVGDLGNAVENGQTVESLGLPLNLQQERDGMEPRGWTDQKPLVNMRYVCGASAISRGIWKDRMVAH</sequence>
<evidence type="ECO:0000256" key="1">
    <source>
        <dbReference type="ARBA" id="ARBA00022441"/>
    </source>
</evidence>
<dbReference type="EMBL" id="GEEE01016156">
    <property type="protein sequence ID" value="JAP47069.1"/>
    <property type="molecule type" value="Transcribed_RNA"/>
</dbReference>
<dbReference type="PANTHER" id="PTHR24412:SF497">
    <property type="entry name" value="KELCH-LIKE PROTEIN 18"/>
    <property type="match status" value="1"/>
</dbReference>
<evidence type="ECO:0000313" key="4">
    <source>
        <dbReference type="EMBL" id="JAP47069.1"/>
    </source>
</evidence>
<dbReference type="SUPFAM" id="SSF117281">
    <property type="entry name" value="Kelch motif"/>
    <property type="match status" value="1"/>
</dbReference>
<dbReference type="Pfam" id="PF01344">
    <property type="entry name" value="Kelch_1"/>
    <property type="match status" value="2"/>
</dbReference>
<dbReference type="Gene3D" id="2.120.10.80">
    <property type="entry name" value="Kelch-type beta propeller"/>
    <property type="match status" value="1"/>
</dbReference>
<feature type="domain" description="BTB" evidence="3">
    <location>
        <begin position="27"/>
        <end position="90"/>
    </location>
</feature>
<dbReference type="PROSITE" id="PS50097">
    <property type="entry name" value="BTB"/>
    <property type="match status" value="1"/>
</dbReference>
<dbReference type="SMART" id="SM00225">
    <property type="entry name" value="BTB"/>
    <property type="match status" value="1"/>
</dbReference>
<dbReference type="Pfam" id="PF07707">
    <property type="entry name" value="BACK"/>
    <property type="match status" value="1"/>
</dbReference>
<dbReference type="SUPFAM" id="SSF54695">
    <property type="entry name" value="POZ domain"/>
    <property type="match status" value="1"/>
</dbReference>
<evidence type="ECO:0000259" key="3">
    <source>
        <dbReference type="PROSITE" id="PS50097"/>
    </source>
</evidence>
<dbReference type="InterPro" id="IPR011333">
    <property type="entry name" value="SKP1/BTB/POZ_sf"/>
</dbReference>
<keyword evidence="1" id="KW-0880">Kelch repeat</keyword>